<dbReference type="HOGENOM" id="CLU_1376828_0_0_14"/>
<accession>H6N759</accession>
<reference evidence="2 3" key="1">
    <citation type="journal article" date="2012" name="J. Bacteriol.">
        <title>Complete genome sequence of Mycoplasma haemocanis strain Illinois.</title>
        <authorList>
            <person name="do Nascimento N.C."/>
            <person name="Guimaraes A.M."/>
            <person name="Santos A.P."/>
            <person name="Sanmiguel P.J."/>
            <person name="Messick J.B."/>
        </authorList>
    </citation>
    <scope>NUCLEOTIDE SEQUENCE [LARGE SCALE GENOMIC DNA]</scope>
    <source>
        <strain evidence="2 3">Illinois</strain>
    </source>
</reference>
<keyword evidence="3" id="KW-1185">Reference proteome</keyword>
<gene>
    <name evidence="2" type="ordered locus">MHC_03105</name>
</gene>
<evidence type="ECO:0000256" key="1">
    <source>
        <dbReference type="SAM" id="MobiDB-lite"/>
    </source>
</evidence>
<evidence type="ECO:0000313" key="2">
    <source>
        <dbReference type="EMBL" id="AEW45481.1"/>
    </source>
</evidence>
<dbReference type="Proteomes" id="UP000009135">
    <property type="component" value="Chromosome"/>
</dbReference>
<dbReference type="KEGG" id="mhe:MHC_03105"/>
<evidence type="ECO:0000313" key="3">
    <source>
        <dbReference type="Proteomes" id="UP000009135"/>
    </source>
</evidence>
<feature type="compositionally biased region" description="Basic and acidic residues" evidence="1">
    <location>
        <begin position="170"/>
        <end position="179"/>
    </location>
</feature>
<dbReference type="STRING" id="1111676.MHC_03105"/>
<name>H6N759_MYCHN</name>
<proteinExistence type="predicted"/>
<sequence length="203" mass="21136">MISTSKSLKVGGPILTGIGGVIATSSLVSRSAEEKTEERIKTKALKDEDPAIKEYKDANESNQQGDSQGDGESSSSQKSDSKGTGEGSEEETGNGENEGSKGSETSDSSTESNTEGEKDGDSSVDSTTSTTEDGGDVSSDTSNEMSSSSGVTSDGASDAENSHASGTKYGVKDMRMTKQELEKTMHMKSGLESYLEQLKNISI</sequence>
<feature type="compositionally biased region" description="Low complexity" evidence="1">
    <location>
        <begin position="60"/>
        <end position="78"/>
    </location>
</feature>
<feature type="compositionally biased region" description="Low complexity" evidence="1">
    <location>
        <begin position="94"/>
        <end position="113"/>
    </location>
</feature>
<dbReference type="AlphaFoldDB" id="H6N759"/>
<feature type="compositionally biased region" description="Basic and acidic residues" evidence="1">
    <location>
        <begin position="31"/>
        <end position="59"/>
    </location>
</feature>
<dbReference type="OrthoDB" id="402602at2"/>
<feature type="region of interest" description="Disordered" evidence="1">
    <location>
        <begin position="28"/>
        <end position="179"/>
    </location>
</feature>
<organism evidence="2 3">
    <name type="scientific">Mycoplasma haemocanis (strain Illinois)</name>
    <dbReference type="NCBI Taxonomy" id="1111676"/>
    <lineage>
        <taxon>Bacteria</taxon>
        <taxon>Bacillati</taxon>
        <taxon>Mycoplasmatota</taxon>
        <taxon>Mollicutes</taxon>
        <taxon>Mycoplasmataceae</taxon>
        <taxon>Mycoplasma</taxon>
    </lineage>
</organism>
<feature type="compositionally biased region" description="Low complexity" evidence="1">
    <location>
        <begin position="123"/>
        <end position="159"/>
    </location>
</feature>
<dbReference type="EMBL" id="CP003199">
    <property type="protein sequence ID" value="AEW45481.1"/>
    <property type="molecule type" value="Genomic_DNA"/>
</dbReference>
<protein>
    <submittedName>
        <fullName evidence="2">Uncharacterized protein</fullName>
    </submittedName>
</protein>